<organism evidence="1 2">
    <name type="scientific">Meloidogyne enterolobii</name>
    <name type="common">Root-knot nematode worm</name>
    <name type="synonym">Meloidogyne mayaguensis</name>
    <dbReference type="NCBI Taxonomy" id="390850"/>
    <lineage>
        <taxon>Eukaryota</taxon>
        <taxon>Metazoa</taxon>
        <taxon>Ecdysozoa</taxon>
        <taxon>Nematoda</taxon>
        <taxon>Chromadorea</taxon>
        <taxon>Rhabditida</taxon>
        <taxon>Tylenchina</taxon>
        <taxon>Tylenchomorpha</taxon>
        <taxon>Tylenchoidea</taxon>
        <taxon>Meloidogynidae</taxon>
        <taxon>Meloidogyninae</taxon>
        <taxon>Meloidogyne</taxon>
    </lineage>
</organism>
<comment type="caution">
    <text evidence="1">The sequence shown here is derived from an EMBL/GenBank/DDBJ whole genome shotgun (WGS) entry which is preliminary data.</text>
</comment>
<accession>A0ACB0YP67</accession>
<evidence type="ECO:0000313" key="2">
    <source>
        <dbReference type="Proteomes" id="UP001497535"/>
    </source>
</evidence>
<sequence length="178" mass="20683">MVPNSLIEYSTVDNVKMNKYQFKIDAELISSHSNIFVTGYLYNPLYGLIADPDSQFVKKKRVKCYKIIVEFEEADVNSQSLVKLIRMAKPNELMDSDKRAKNSVIPFSNNADDSEEEIGLEDPEEMEEDEGPISQVDYLSKCAIRERKMLARERKRARLKQEKQILEQQKQLLEESKL</sequence>
<keyword evidence="2" id="KW-1185">Reference proteome</keyword>
<reference evidence="1" key="1">
    <citation type="submission" date="2023-11" db="EMBL/GenBank/DDBJ databases">
        <authorList>
            <person name="Poullet M."/>
        </authorList>
    </citation>
    <scope>NUCLEOTIDE SEQUENCE</scope>
    <source>
        <strain evidence="1">E1834</strain>
    </source>
</reference>
<protein>
    <submittedName>
        <fullName evidence="1">Uncharacterized protein</fullName>
    </submittedName>
</protein>
<dbReference type="EMBL" id="CAVMJV010000016">
    <property type="protein sequence ID" value="CAK5056326.1"/>
    <property type="molecule type" value="Genomic_DNA"/>
</dbReference>
<evidence type="ECO:0000313" key="1">
    <source>
        <dbReference type="EMBL" id="CAK5056326.1"/>
    </source>
</evidence>
<proteinExistence type="predicted"/>
<dbReference type="Proteomes" id="UP001497535">
    <property type="component" value="Unassembled WGS sequence"/>
</dbReference>
<name>A0ACB0YP67_MELEN</name>
<gene>
    <name evidence="1" type="ORF">MENTE1834_LOCUS14878</name>
</gene>